<dbReference type="EMBL" id="CP016172">
    <property type="protein sequence ID" value="ANN79077.1"/>
    <property type="molecule type" value="Genomic_DNA"/>
</dbReference>
<proteinExistence type="predicted"/>
<keyword evidence="3" id="KW-1185">Reference proteome</keyword>
<evidence type="ECO:0000313" key="2">
    <source>
        <dbReference type="EMBL" id="ANN79077.1"/>
    </source>
</evidence>
<keyword evidence="1" id="KW-0732">Signal</keyword>
<evidence type="ECO:0000313" key="3">
    <source>
        <dbReference type="Proteomes" id="UP000091926"/>
    </source>
</evidence>
<feature type="signal peptide" evidence="1">
    <location>
        <begin position="1"/>
        <end position="23"/>
    </location>
</feature>
<dbReference type="RefSeq" id="WP_066661406.1">
    <property type="nucleotide sequence ID" value="NZ_CBCSCL010000013.1"/>
</dbReference>
<accession>A0A193GG95</accession>
<dbReference type="AlphaFoldDB" id="A0A193GG95"/>
<name>A0A193GG95_9BORD</name>
<organism evidence="2 3">
    <name type="scientific">Bordetella flabilis</name>
    <dbReference type="NCBI Taxonomy" id="463014"/>
    <lineage>
        <taxon>Bacteria</taxon>
        <taxon>Pseudomonadati</taxon>
        <taxon>Pseudomonadota</taxon>
        <taxon>Betaproteobacteria</taxon>
        <taxon>Burkholderiales</taxon>
        <taxon>Alcaligenaceae</taxon>
        <taxon>Bordetella</taxon>
    </lineage>
</organism>
<protein>
    <submittedName>
        <fullName evidence="2">Uncharacterized protein</fullName>
    </submittedName>
</protein>
<dbReference type="STRING" id="463014.BAU07_19890"/>
<dbReference type="KEGG" id="bfz:BAU07_19890"/>
<sequence>MRHLLLDAAVAASMGLAASAAHAQHTARDMWHLYQSTPADCGSSTRPAFLCSGIVLRVTVPGNGYYSWHPAPLSDQDGGVSFSYIRKDAKFIRFKGNETNGFTLYPLLGDYKYQGPDTKGKLDVLCAFPLDAWTNGRGPVGGCGANPTYPAGAPCQKQGITTAAQWLAHYQQAQQVGQPPYYYQCGFDVSDESSNTAPAFAQMLQAMSLLGNASLYEQNEIRIKTWPDNWNTQLPIQSFFYLDTGGSQGLSNAQKDQKDYYTVTKGGFIPIVKITVPQQAGQDYDFHFLPGDQAVPIPAS</sequence>
<dbReference type="OrthoDB" id="9029270at2"/>
<evidence type="ECO:0000256" key="1">
    <source>
        <dbReference type="SAM" id="SignalP"/>
    </source>
</evidence>
<gene>
    <name evidence="2" type="ORF">BAU07_19890</name>
</gene>
<dbReference type="Proteomes" id="UP000091926">
    <property type="component" value="Chromosome"/>
</dbReference>
<reference evidence="2 3" key="1">
    <citation type="submission" date="2016-06" db="EMBL/GenBank/DDBJ databases">
        <title>Complete genome sequences of Bordetella bronchialis and Bordetella flabilis.</title>
        <authorList>
            <person name="LiPuma J.J."/>
            <person name="Spilker T."/>
        </authorList>
    </citation>
    <scope>NUCLEOTIDE SEQUENCE [LARGE SCALE GENOMIC DNA]</scope>
    <source>
        <strain evidence="2 3">AU10664</strain>
    </source>
</reference>
<feature type="chain" id="PRO_5008258926" evidence="1">
    <location>
        <begin position="24"/>
        <end position="300"/>
    </location>
</feature>